<dbReference type="Pfam" id="PF25053">
    <property type="entry name" value="DUF7791"/>
    <property type="match status" value="1"/>
</dbReference>
<protein>
    <recommendedName>
        <fullName evidence="1">DUF7791 domain-containing protein</fullName>
    </recommendedName>
</protein>
<dbReference type="InterPro" id="IPR036770">
    <property type="entry name" value="Ankyrin_rpt-contain_sf"/>
</dbReference>
<comment type="caution">
    <text evidence="2">The sequence shown here is derived from an EMBL/GenBank/DDBJ whole genome shotgun (WGS) entry which is preliminary data.</text>
</comment>
<evidence type="ECO:0000259" key="1">
    <source>
        <dbReference type="Pfam" id="PF25053"/>
    </source>
</evidence>
<dbReference type="Proteomes" id="UP001265746">
    <property type="component" value="Unassembled WGS sequence"/>
</dbReference>
<keyword evidence="3" id="KW-1185">Reference proteome</keyword>
<dbReference type="InterPro" id="IPR056693">
    <property type="entry name" value="DUF7791"/>
</dbReference>
<proteinExistence type="predicted"/>
<evidence type="ECO:0000313" key="3">
    <source>
        <dbReference type="Proteomes" id="UP001265746"/>
    </source>
</evidence>
<accession>A0AAD9SNZ2</accession>
<sequence length="577" mass="64512">MVYYIKQRFASSIPMSALMDQDQKVGNSKTVTTTLINRLVNTAEGVFLWLRLAVDDILDEAQDGAASVADTLKHFESLGLEEPDLEIMYSRILDKTPAQFRKQAYIMLELVLRSYVPISTYDFWLAESCARCQKLEDCLDEMPVKALVSQELFDTLHFGPDVPLRYATEQVLTPPVDSQERRLRSRCRGLLERSQADQPRDGKGSEHVVKFMHRSVKEFLIKTGMHARWAERTSVTENGYTFLAKYGLAQLTVERRRYYDPLHLAGQIVYKTMPAWFYYLHYFSMAEATTGTSQKSLLDSATEAFAPSQNEDEDIFGLYGSALSFGVVTNLLLYVRESLVNDDTGIAAELLGQQNLEINTLLHDVVRGTVKSRCYLPGDPDRAITYSAFGGSFPVNDLTQMANLLLENGANMDSVFVGYTPFQLLLSASEESYRGVGKAWQTSPIALVRVFLKHGQHPDSTLNMSKTDITPALHLCDSTMASILLKSGASVNSLDSVGLTALDVAFGARGNIFNVEYPATAKEAYNLILLLLRHGGRVTEAGILSLPKFHKALFRSSRYSRKTVDPRVLKPPRMEGL</sequence>
<feature type="domain" description="DUF7791" evidence="1">
    <location>
        <begin position="163"/>
        <end position="234"/>
    </location>
</feature>
<dbReference type="Gene3D" id="1.25.40.20">
    <property type="entry name" value="Ankyrin repeat-containing domain"/>
    <property type="match status" value="1"/>
</dbReference>
<dbReference type="AlphaFoldDB" id="A0AAD9SNZ2"/>
<evidence type="ECO:0000313" key="2">
    <source>
        <dbReference type="EMBL" id="KAK2611804.1"/>
    </source>
</evidence>
<dbReference type="PANTHER" id="PTHR10039">
    <property type="entry name" value="AMELOGENIN"/>
    <property type="match status" value="1"/>
</dbReference>
<gene>
    <name evidence="2" type="ORF">N8I77_005128</name>
</gene>
<dbReference type="SUPFAM" id="SSF48403">
    <property type="entry name" value="Ankyrin repeat"/>
    <property type="match status" value="1"/>
</dbReference>
<dbReference type="PANTHER" id="PTHR10039:SF5">
    <property type="entry name" value="NACHT DOMAIN-CONTAINING PROTEIN"/>
    <property type="match status" value="1"/>
</dbReference>
<name>A0AAD9SNZ2_PHOAM</name>
<reference evidence="2" key="1">
    <citation type="submission" date="2023-06" db="EMBL/GenBank/DDBJ databases">
        <authorList>
            <person name="Noh H."/>
        </authorList>
    </citation>
    <scope>NUCLEOTIDE SEQUENCE</scope>
    <source>
        <strain evidence="2">DUCC20226</strain>
    </source>
</reference>
<organism evidence="2 3">
    <name type="scientific">Phomopsis amygdali</name>
    <name type="common">Fusicoccum amygdali</name>
    <dbReference type="NCBI Taxonomy" id="1214568"/>
    <lineage>
        <taxon>Eukaryota</taxon>
        <taxon>Fungi</taxon>
        <taxon>Dikarya</taxon>
        <taxon>Ascomycota</taxon>
        <taxon>Pezizomycotina</taxon>
        <taxon>Sordariomycetes</taxon>
        <taxon>Sordariomycetidae</taxon>
        <taxon>Diaporthales</taxon>
        <taxon>Diaporthaceae</taxon>
        <taxon>Diaporthe</taxon>
    </lineage>
</organism>
<dbReference type="EMBL" id="JAUJFL010000002">
    <property type="protein sequence ID" value="KAK2611804.1"/>
    <property type="molecule type" value="Genomic_DNA"/>
</dbReference>